<evidence type="ECO:0000256" key="12">
    <source>
        <dbReference type="ARBA" id="ARBA00023257"/>
    </source>
</evidence>
<evidence type="ECO:0000259" key="19">
    <source>
        <dbReference type="SMART" id="SM00918"/>
    </source>
</evidence>
<dbReference type="Pfam" id="PF01094">
    <property type="entry name" value="ANF_receptor"/>
    <property type="match status" value="1"/>
</dbReference>
<evidence type="ECO:0000256" key="7">
    <source>
        <dbReference type="ARBA" id="ARBA00023018"/>
    </source>
</evidence>
<evidence type="ECO:0000256" key="8">
    <source>
        <dbReference type="ARBA" id="ARBA00023065"/>
    </source>
</evidence>
<evidence type="ECO:0000256" key="4">
    <source>
        <dbReference type="ARBA" id="ARBA00022692"/>
    </source>
</evidence>
<dbReference type="GO" id="GO:0045211">
    <property type="term" value="C:postsynaptic membrane"/>
    <property type="evidence" value="ECO:0007669"/>
    <property type="project" value="UniProtKB-SubCell"/>
</dbReference>
<proteinExistence type="inferred from homology"/>
<keyword evidence="21" id="KW-1185">Reference proteome</keyword>
<evidence type="ECO:0000256" key="3">
    <source>
        <dbReference type="ARBA" id="ARBA00022475"/>
    </source>
</evidence>
<evidence type="ECO:0000256" key="6">
    <source>
        <dbReference type="ARBA" id="ARBA00022989"/>
    </source>
</evidence>
<dbReference type="AlphaFoldDB" id="A0A921Z4U1"/>
<accession>A0A921Z4U1</accession>
<dbReference type="InterPro" id="IPR015683">
    <property type="entry name" value="Ionotropic_Glu_rcpt"/>
</dbReference>
<evidence type="ECO:0000256" key="16">
    <source>
        <dbReference type="SAM" id="Phobius"/>
    </source>
</evidence>
<dbReference type="FunFam" id="3.40.190.10:FF:000060">
    <property type="entry name" value="Glutamate receptor ionotropic, kainate 1"/>
    <property type="match status" value="1"/>
</dbReference>
<dbReference type="GO" id="GO:0015276">
    <property type="term" value="F:ligand-gated monoatomic ion channel activity"/>
    <property type="evidence" value="ECO:0007669"/>
    <property type="project" value="InterPro"/>
</dbReference>
<comment type="similarity">
    <text evidence="1">Belongs to the glutamate-gated ion channel (TC 1.A.10.1) family.</text>
</comment>
<evidence type="ECO:0000256" key="2">
    <source>
        <dbReference type="ARBA" id="ARBA00022448"/>
    </source>
</evidence>
<feature type="transmembrane region" description="Helical" evidence="16">
    <location>
        <begin position="520"/>
        <end position="538"/>
    </location>
</feature>
<organism evidence="20 21">
    <name type="scientific">Manduca sexta</name>
    <name type="common">Tobacco hawkmoth</name>
    <name type="synonym">Tobacco hornworm</name>
    <dbReference type="NCBI Taxonomy" id="7130"/>
    <lineage>
        <taxon>Eukaryota</taxon>
        <taxon>Metazoa</taxon>
        <taxon>Ecdysozoa</taxon>
        <taxon>Arthropoda</taxon>
        <taxon>Hexapoda</taxon>
        <taxon>Insecta</taxon>
        <taxon>Pterygota</taxon>
        <taxon>Neoptera</taxon>
        <taxon>Endopterygota</taxon>
        <taxon>Lepidoptera</taxon>
        <taxon>Glossata</taxon>
        <taxon>Ditrysia</taxon>
        <taxon>Bombycoidea</taxon>
        <taxon>Sphingidae</taxon>
        <taxon>Sphinginae</taxon>
        <taxon>Sphingini</taxon>
        <taxon>Manduca</taxon>
    </lineage>
</organism>
<keyword evidence="8" id="KW-0406">Ion transport</keyword>
<gene>
    <name evidence="20" type="ORF">O3G_MSEX006792</name>
</gene>
<dbReference type="InterPro" id="IPR001320">
    <property type="entry name" value="Iontro_rcpt_C"/>
</dbReference>
<feature type="transmembrane region" description="Helical" evidence="16">
    <location>
        <begin position="597"/>
        <end position="618"/>
    </location>
</feature>
<protein>
    <submittedName>
        <fullName evidence="20">Uncharacterized protein</fullName>
    </submittedName>
</protein>
<evidence type="ECO:0000313" key="20">
    <source>
        <dbReference type="EMBL" id="KAG6450835.1"/>
    </source>
</evidence>
<evidence type="ECO:0000256" key="17">
    <source>
        <dbReference type="SAM" id="SignalP"/>
    </source>
</evidence>
<name>A0A921Z4U1_MANSE</name>
<evidence type="ECO:0000313" key="21">
    <source>
        <dbReference type="Proteomes" id="UP000791440"/>
    </source>
</evidence>
<reference evidence="20" key="1">
    <citation type="journal article" date="2016" name="Insect Biochem. Mol. Biol.">
        <title>Multifaceted biological insights from a draft genome sequence of the tobacco hornworm moth, Manduca sexta.</title>
        <authorList>
            <person name="Kanost M.R."/>
            <person name="Arrese E.L."/>
            <person name="Cao X."/>
            <person name="Chen Y.R."/>
            <person name="Chellapilla S."/>
            <person name="Goldsmith M.R."/>
            <person name="Grosse-Wilde E."/>
            <person name="Heckel D.G."/>
            <person name="Herndon N."/>
            <person name="Jiang H."/>
            <person name="Papanicolaou A."/>
            <person name="Qu J."/>
            <person name="Soulages J.L."/>
            <person name="Vogel H."/>
            <person name="Walters J."/>
            <person name="Waterhouse R.M."/>
            <person name="Ahn S.J."/>
            <person name="Almeida F.C."/>
            <person name="An C."/>
            <person name="Aqrawi P."/>
            <person name="Bretschneider A."/>
            <person name="Bryant W.B."/>
            <person name="Bucks S."/>
            <person name="Chao H."/>
            <person name="Chevignon G."/>
            <person name="Christen J.M."/>
            <person name="Clarke D.F."/>
            <person name="Dittmer N.T."/>
            <person name="Ferguson L.C.F."/>
            <person name="Garavelou S."/>
            <person name="Gordon K.H.J."/>
            <person name="Gunaratna R.T."/>
            <person name="Han Y."/>
            <person name="Hauser F."/>
            <person name="He Y."/>
            <person name="Heidel-Fischer H."/>
            <person name="Hirsh A."/>
            <person name="Hu Y."/>
            <person name="Jiang H."/>
            <person name="Kalra D."/>
            <person name="Klinner C."/>
            <person name="Konig C."/>
            <person name="Kovar C."/>
            <person name="Kroll A.R."/>
            <person name="Kuwar S.S."/>
            <person name="Lee S.L."/>
            <person name="Lehman R."/>
            <person name="Li K."/>
            <person name="Li Z."/>
            <person name="Liang H."/>
            <person name="Lovelace S."/>
            <person name="Lu Z."/>
            <person name="Mansfield J.H."/>
            <person name="McCulloch K.J."/>
            <person name="Mathew T."/>
            <person name="Morton B."/>
            <person name="Muzny D.M."/>
            <person name="Neunemann D."/>
            <person name="Ongeri F."/>
            <person name="Pauchet Y."/>
            <person name="Pu L.L."/>
            <person name="Pyrousis I."/>
            <person name="Rao X.J."/>
            <person name="Redding A."/>
            <person name="Roesel C."/>
            <person name="Sanchez-Gracia A."/>
            <person name="Schaack S."/>
            <person name="Shukla A."/>
            <person name="Tetreau G."/>
            <person name="Wang Y."/>
            <person name="Xiong G.H."/>
            <person name="Traut W."/>
            <person name="Walsh T.K."/>
            <person name="Worley K.C."/>
            <person name="Wu D."/>
            <person name="Wu W."/>
            <person name="Wu Y.Q."/>
            <person name="Zhang X."/>
            <person name="Zou Z."/>
            <person name="Zucker H."/>
            <person name="Briscoe A.D."/>
            <person name="Burmester T."/>
            <person name="Clem R.J."/>
            <person name="Feyereisen R."/>
            <person name="Grimmelikhuijzen C.J.P."/>
            <person name="Hamodrakas S.J."/>
            <person name="Hansson B.S."/>
            <person name="Huguet E."/>
            <person name="Jermiin L.S."/>
            <person name="Lan Q."/>
            <person name="Lehman H.K."/>
            <person name="Lorenzen M."/>
            <person name="Merzendorfer H."/>
            <person name="Michalopoulos I."/>
            <person name="Morton D.B."/>
            <person name="Muthukrishnan S."/>
            <person name="Oakeshott J.G."/>
            <person name="Palmer W."/>
            <person name="Park Y."/>
            <person name="Passarelli A.L."/>
            <person name="Rozas J."/>
            <person name="Schwartz L.M."/>
            <person name="Smith W."/>
            <person name="Southgate A."/>
            <person name="Vilcinskas A."/>
            <person name="Vogt R."/>
            <person name="Wang P."/>
            <person name="Werren J."/>
            <person name="Yu X.Q."/>
            <person name="Zhou J.J."/>
            <person name="Brown S.J."/>
            <person name="Scherer S.E."/>
            <person name="Richards S."/>
            <person name="Blissard G.W."/>
        </authorList>
    </citation>
    <scope>NUCLEOTIDE SEQUENCE</scope>
</reference>
<comment type="subcellular location">
    <subcellularLocation>
        <location evidence="15">Postsynaptic cell membrane</location>
        <topology evidence="15">Multi-pass membrane protein</topology>
    </subcellularLocation>
</comment>
<dbReference type="SMART" id="SM00079">
    <property type="entry name" value="PBPe"/>
    <property type="match status" value="1"/>
</dbReference>
<dbReference type="FunFam" id="3.40.190.10:FF:000178">
    <property type="entry name" value="Glutamate receptor subunit"/>
    <property type="match status" value="1"/>
</dbReference>
<keyword evidence="14" id="KW-0407">Ion channel</keyword>
<dbReference type="Proteomes" id="UP000791440">
    <property type="component" value="Unassembled WGS sequence"/>
</dbReference>
<feature type="signal peptide" evidence="17">
    <location>
        <begin position="1"/>
        <end position="18"/>
    </location>
</feature>
<dbReference type="EMBL" id="JH668394">
    <property type="protein sequence ID" value="KAG6450835.1"/>
    <property type="molecule type" value="Genomic_DNA"/>
</dbReference>
<reference evidence="20" key="2">
    <citation type="submission" date="2020-12" db="EMBL/GenBank/DDBJ databases">
        <authorList>
            <person name="Kanost M."/>
        </authorList>
    </citation>
    <scope>NUCLEOTIDE SEQUENCE</scope>
</reference>
<keyword evidence="2" id="KW-0813">Transport</keyword>
<keyword evidence="13" id="KW-1071">Ligand-gated ion channel</keyword>
<dbReference type="Pfam" id="PF00060">
    <property type="entry name" value="Lig_chan"/>
    <property type="match status" value="1"/>
</dbReference>
<keyword evidence="7" id="KW-0770">Synapse</keyword>
<keyword evidence="4 16" id="KW-0812">Transmembrane</keyword>
<keyword evidence="10" id="KW-0675">Receptor</keyword>
<evidence type="ECO:0000256" key="9">
    <source>
        <dbReference type="ARBA" id="ARBA00023136"/>
    </source>
</evidence>
<keyword evidence="12" id="KW-0628">Postsynaptic cell membrane</keyword>
<keyword evidence="3" id="KW-1003">Cell membrane</keyword>
<evidence type="ECO:0000256" key="5">
    <source>
        <dbReference type="ARBA" id="ARBA00022729"/>
    </source>
</evidence>
<dbReference type="InterPro" id="IPR019594">
    <property type="entry name" value="Glu/Gly-bd"/>
</dbReference>
<evidence type="ECO:0000256" key="11">
    <source>
        <dbReference type="ARBA" id="ARBA00023180"/>
    </source>
</evidence>
<dbReference type="FunFam" id="1.10.287.70:FF:000143">
    <property type="entry name" value="Probable glutamate receptor"/>
    <property type="match status" value="1"/>
</dbReference>
<evidence type="ECO:0000256" key="13">
    <source>
        <dbReference type="ARBA" id="ARBA00023286"/>
    </source>
</evidence>
<keyword evidence="9 16" id="KW-0472">Membrane</keyword>
<sequence>MIVIFLFLFLLHSQCGLSDDRLIGGIFYKDAEDMQVALKISAKMYNYTTSIKEVSKRGEILEISKLVCELAKEGVVGIIDGLGGRASEHIQAVSDMLELPHVIIPHNDLYAQNWSVLNMYPSPIAYNSALKNIIEYKEWKNFTLLYVRGNSLLKMTDLMSMGNSTDKHTVIVRELSGDDYRDVLINAKQNGCVNFVVDCPSRNLEQLLSHAQQVALMAEEHSYIILSPDLFTLDLERYRYGGVNMTGFRMAKTSNNEILWNLTAQFNEDTGSSFEPDDINTNILLIHDAIVVFNAAMDKVNVTPSELDCDNYESWTYGSTLLNFMKTNKIEGLTRTLLFDGFGQRVDVTMDLLELTPSGNQTIGTWKGNNLLIERPITPGTEIGEESILKNKSLIVLISKTAPYGFEKQSSTELEDNDRYEGFTIDLIDMLSNILGFSYKFRVESNYGSLDTGEWDGMVRELMDEKADLAICDLTITAERQSAIDFSQPFMTLGIGILYKEPSKQPPEMFSFMAVFSKEVWYNMMLIQLGLGCIMIFIGRISQKEWQNPVPCIEQPEELSNQFSFANSVWLIIGSVMQQGSEIAPIALAPRMITSVWWFFTMVMVASYVGTLVAFLTVEKNVLPFETLDELYRHKSISYGAKVKGSTIDFFKNSTTDFHVEMYKKMKSRGWLVKNNDVGVALAENSTYAFFMESTSIEYYKERHCDLMQVGDLLDSKSYGIGMKKRITFAYLVKFRLIYLITMLQR</sequence>
<dbReference type="SMART" id="SM00918">
    <property type="entry name" value="Lig_chan-Glu_bd"/>
    <property type="match status" value="1"/>
</dbReference>
<evidence type="ECO:0000259" key="18">
    <source>
        <dbReference type="SMART" id="SM00079"/>
    </source>
</evidence>
<feature type="domain" description="Ionotropic glutamate receptor L-glutamate and glycine-binding" evidence="19">
    <location>
        <begin position="403"/>
        <end position="464"/>
    </location>
</feature>
<evidence type="ECO:0000256" key="15">
    <source>
        <dbReference type="ARBA" id="ARBA00034104"/>
    </source>
</evidence>
<dbReference type="InterPro" id="IPR001828">
    <property type="entry name" value="ANF_lig-bd_rcpt"/>
</dbReference>
<feature type="chain" id="PRO_5036995962" evidence="17">
    <location>
        <begin position="19"/>
        <end position="746"/>
    </location>
</feature>
<evidence type="ECO:0000256" key="10">
    <source>
        <dbReference type="ARBA" id="ARBA00023170"/>
    </source>
</evidence>
<keyword evidence="5 17" id="KW-0732">Signal</keyword>
<dbReference type="Pfam" id="PF10613">
    <property type="entry name" value="Lig_chan-Glu_bd"/>
    <property type="match status" value="1"/>
</dbReference>
<evidence type="ECO:0000256" key="14">
    <source>
        <dbReference type="ARBA" id="ARBA00023303"/>
    </source>
</evidence>
<keyword evidence="11" id="KW-0325">Glycoprotein</keyword>
<comment type="caution">
    <text evidence="20">The sequence shown here is derived from an EMBL/GenBank/DDBJ whole genome shotgun (WGS) entry which is preliminary data.</text>
</comment>
<evidence type="ECO:0000256" key="1">
    <source>
        <dbReference type="ARBA" id="ARBA00008685"/>
    </source>
</evidence>
<dbReference type="PANTHER" id="PTHR18966">
    <property type="entry name" value="IONOTROPIC GLUTAMATE RECEPTOR"/>
    <property type="match status" value="1"/>
</dbReference>
<keyword evidence="6 16" id="KW-1133">Transmembrane helix</keyword>
<feature type="domain" description="Ionotropic glutamate receptor C-terminal" evidence="18">
    <location>
        <begin position="393"/>
        <end position="739"/>
    </location>
</feature>